<name>A0A8X6IN90_9ARAC</name>
<evidence type="ECO:0000313" key="1">
    <source>
        <dbReference type="EMBL" id="GFS50263.1"/>
    </source>
</evidence>
<sequence>MLWHAMELQTILMRYCMIMCVRKVADSDLSTCRYPIRYIVTIFGQMLGSMAEIQATEPFSVERRCGHVPVLTFQKNNVQSCIKCVRLMKNQKRIMTKEVSVEKYIGNYEW</sequence>
<dbReference type="AlphaFoldDB" id="A0A8X6IN90"/>
<evidence type="ECO:0000313" key="2">
    <source>
        <dbReference type="Proteomes" id="UP000886998"/>
    </source>
</evidence>
<protein>
    <submittedName>
        <fullName evidence="1">Uncharacterized protein</fullName>
    </submittedName>
</protein>
<reference evidence="1" key="1">
    <citation type="submission" date="2020-08" db="EMBL/GenBank/DDBJ databases">
        <title>Multicomponent nature underlies the extraordinary mechanical properties of spider dragline silk.</title>
        <authorList>
            <person name="Kono N."/>
            <person name="Nakamura H."/>
            <person name="Mori M."/>
            <person name="Yoshida Y."/>
            <person name="Ohtoshi R."/>
            <person name="Malay A.D."/>
            <person name="Moran D.A.P."/>
            <person name="Tomita M."/>
            <person name="Numata K."/>
            <person name="Arakawa K."/>
        </authorList>
    </citation>
    <scope>NUCLEOTIDE SEQUENCE</scope>
</reference>
<dbReference type="Proteomes" id="UP000886998">
    <property type="component" value="Unassembled WGS sequence"/>
</dbReference>
<gene>
    <name evidence="1" type="ORF">TNIN_479491</name>
</gene>
<dbReference type="EMBL" id="BMAV01026428">
    <property type="protein sequence ID" value="GFS50263.1"/>
    <property type="molecule type" value="Genomic_DNA"/>
</dbReference>
<accession>A0A8X6IN90</accession>
<keyword evidence="2" id="KW-1185">Reference proteome</keyword>
<proteinExistence type="predicted"/>
<comment type="caution">
    <text evidence="1">The sequence shown here is derived from an EMBL/GenBank/DDBJ whole genome shotgun (WGS) entry which is preliminary data.</text>
</comment>
<organism evidence="1 2">
    <name type="scientific">Trichonephila inaurata madagascariensis</name>
    <dbReference type="NCBI Taxonomy" id="2747483"/>
    <lineage>
        <taxon>Eukaryota</taxon>
        <taxon>Metazoa</taxon>
        <taxon>Ecdysozoa</taxon>
        <taxon>Arthropoda</taxon>
        <taxon>Chelicerata</taxon>
        <taxon>Arachnida</taxon>
        <taxon>Araneae</taxon>
        <taxon>Araneomorphae</taxon>
        <taxon>Entelegynae</taxon>
        <taxon>Araneoidea</taxon>
        <taxon>Nephilidae</taxon>
        <taxon>Trichonephila</taxon>
        <taxon>Trichonephila inaurata</taxon>
    </lineage>
</organism>